<dbReference type="CDD" id="cd06127">
    <property type="entry name" value="DEDDh"/>
    <property type="match status" value="1"/>
</dbReference>
<keyword evidence="1" id="KW-0540">Nuclease</keyword>
<dbReference type="SUPFAM" id="SSF53098">
    <property type="entry name" value="Ribonuclease H-like"/>
    <property type="match status" value="1"/>
</dbReference>
<keyword evidence="2" id="KW-0378">Hydrolase</keyword>
<keyword evidence="3 5" id="KW-0269">Exonuclease</keyword>
<evidence type="ECO:0000256" key="1">
    <source>
        <dbReference type="ARBA" id="ARBA00022722"/>
    </source>
</evidence>
<name>A0ABW5XHV1_9MICO</name>
<dbReference type="SMART" id="SM00479">
    <property type="entry name" value="EXOIII"/>
    <property type="match status" value="1"/>
</dbReference>
<dbReference type="RefSeq" id="WP_377467398.1">
    <property type="nucleotide sequence ID" value="NZ_JBHUOP010000005.1"/>
</dbReference>
<evidence type="ECO:0000259" key="4">
    <source>
        <dbReference type="SMART" id="SM00479"/>
    </source>
</evidence>
<dbReference type="PANTHER" id="PTHR30231:SF4">
    <property type="entry name" value="PROTEIN NEN2"/>
    <property type="match status" value="1"/>
</dbReference>
<evidence type="ECO:0000313" key="6">
    <source>
        <dbReference type="Proteomes" id="UP001597391"/>
    </source>
</evidence>
<evidence type="ECO:0000256" key="2">
    <source>
        <dbReference type="ARBA" id="ARBA00022801"/>
    </source>
</evidence>
<dbReference type="PANTHER" id="PTHR30231">
    <property type="entry name" value="DNA POLYMERASE III SUBUNIT EPSILON"/>
    <property type="match status" value="1"/>
</dbReference>
<protein>
    <submittedName>
        <fullName evidence="5">Exonuclease domain-containing protein</fullName>
    </submittedName>
</protein>
<dbReference type="InterPro" id="IPR036397">
    <property type="entry name" value="RNaseH_sf"/>
</dbReference>
<dbReference type="NCBIfam" id="NF005927">
    <property type="entry name" value="PRK07942.1"/>
    <property type="match status" value="1"/>
</dbReference>
<dbReference type="Gene3D" id="3.30.420.10">
    <property type="entry name" value="Ribonuclease H-like superfamily/Ribonuclease H"/>
    <property type="match status" value="1"/>
</dbReference>
<dbReference type="Pfam" id="PF00929">
    <property type="entry name" value="RNase_T"/>
    <property type="match status" value="1"/>
</dbReference>
<accession>A0ABW5XHV1</accession>
<comment type="caution">
    <text evidence="5">The sequence shown here is derived from an EMBL/GenBank/DDBJ whole genome shotgun (WGS) entry which is preliminary data.</text>
</comment>
<dbReference type="EMBL" id="JBHUOP010000005">
    <property type="protein sequence ID" value="MFD2841427.1"/>
    <property type="molecule type" value="Genomic_DNA"/>
</dbReference>
<gene>
    <name evidence="5" type="ORF">ACFSYH_12750</name>
</gene>
<organism evidence="5 6">
    <name type="scientific">Populibacterium corticicola</name>
    <dbReference type="NCBI Taxonomy" id="1812826"/>
    <lineage>
        <taxon>Bacteria</taxon>
        <taxon>Bacillati</taxon>
        <taxon>Actinomycetota</taxon>
        <taxon>Actinomycetes</taxon>
        <taxon>Micrococcales</taxon>
        <taxon>Jonesiaceae</taxon>
        <taxon>Populibacterium</taxon>
    </lineage>
</organism>
<evidence type="ECO:0000313" key="5">
    <source>
        <dbReference type="EMBL" id="MFD2841427.1"/>
    </source>
</evidence>
<dbReference type="InterPro" id="IPR013520">
    <property type="entry name" value="Ribonucl_H"/>
</dbReference>
<proteinExistence type="predicted"/>
<dbReference type="Proteomes" id="UP001597391">
    <property type="component" value="Unassembled WGS sequence"/>
</dbReference>
<dbReference type="InterPro" id="IPR012337">
    <property type="entry name" value="RNaseH-like_sf"/>
</dbReference>
<reference evidence="6" key="1">
    <citation type="journal article" date="2019" name="Int. J. Syst. Evol. Microbiol.">
        <title>The Global Catalogue of Microorganisms (GCM) 10K type strain sequencing project: providing services to taxonomists for standard genome sequencing and annotation.</title>
        <authorList>
            <consortium name="The Broad Institute Genomics Platform"/>
            <consortium name="The Broad Institute Genome Sequencing Center for Infectious Disease"/>
            <person name="Wu L."/>
            <person name="Ma J."/>
        </authorList>
    </citation>
    <scope>NUCLEOTIDE SEQUENCE [LARGE SCALE GENOMIC DNA]</scope>
    <source>
        <strain evidence="6">KCTC 33576</strain>
    </source>
</reference>
<feature type="domain" description="Exonuclease" evidence="4">
    <location>
        <begin position="10"/>
        <end position="190"/>
    </location>
</feature>
<keyword evidence="6" id="KW-1185">Reference proteome</keyword>
<sequence length="240" mass="26343">MAQQDWVNGTFLGFDTETTGVNTAVDRIVTAAIVLRTPQETLVRTWLIDPGVPIPAEAAAIHGVTTEHAQAYGVSPQQGLEEIAQVIAEHLAVDHPLVAFNASFDIAILNTELARHGLPTIEERIGRAFSPVIDPLVLDRALDRYRKGSRKLGDLCAFYEVQETGTFHTADADVIATLDVLAKLLERYSNVSTMTLKELHTYQEGAHSRWAKNFNSYLASKGRTADVDEHWLPGSPVEVS</sequence>
<dbReference type="GO" id="GO:0004527">
    <property type="term" value="F:exonuclease activity"/>
    <property type="evidence" value="ECO:0007669"/>
    <property type="project" value="UniProtKB-KW"/>
</dbReference>
<evidence type="ECO:0000256" key="3">
    <source>
        <dbReference type="ARBA" id="ARBA00022839"/>
    </source>
</evidence>